<sequence>MSSPLDSSNAGGAEQAFREAFLRLAENRPERLPLGRAVSQNAVALEAGRDPSALKKSRYPGLVAEIQDWIRDQHKAPTGQGCNLVRPQSKNKRSQAQSSEDVKRQRDQLAAKLVEASTLIVELTEKISELEGELRKTQATRSRRKSSKRGRVALKDVWTPPVQTNDSRSG</sequence>
<organism evidence="2 3">
    <name type="scientific">Ralstonia mojiangensis</name>
    <dbReference type="NCBI Taxonomy" id="2953895"/>
    <lineage>
        <taxon>Bacteria</taxon>
        <taxon>Pseudomonadati</taxon>
        <taxon>Pseudomonadota</taxon>
        <taxon>Betaproteobacteria</taxon>
        <taxon>Burkholderiales</taxon>
        <taxon>Burkholderiaceae</taxon>
        <taxon>Ralstonia</taxon>
    </lineage>
</organism>
<evidence type="ECO:0000313" key="2">
    <source>
        <dbReference type="EMBL" id="MCT7318656.1"/>
    </source>
</evidence>
<evidence type="ECO:0000313" key="3">
    <source>
        <dbReference type="Proteomes" id="UP001164374"/>
    </source>
</evidence>
<name>A0AAE3I844_9RALS</name>
<accession>A0AAE3I844</accession>
<feature type="region of interest" description="Disordered" evidence="1">
    <location>
        <begin position="134"/>
        <end position="170"/>
    </location>
</feature>
<dbReference type="Proteomes" id="UP001164374">
    <property type="component" value="Unassembled WGS sequence"/>
</dbReference>
<feature type="region of interest" description="Disordered" evidence="1">
    <location>
        <begin position="74"/>
        <end position="107"/>
    </location>
</feature>
<dbReference type="RefSeq" id="WP_260772902.1">
    <property type="nucleotide sequence ID" value="NZ_JAOCQH010000003.1"/>
</dbReference>
<dbReference type="EMBL" id="JAOCQJ010000006">
    <property type="protein sequence ID" value="MCT7318656.1"/>
    <property type="molecule type" value="Genomic_DNA"/>
</dbReference>
<evidence type="ECO:0000256" key="1">
    <source>
        <dbReference type="SAM" id="MobiDB-lite"/>
    </source>
</evidence>
<reference evidence="2" key="1">
    <citation type="journal article" date="2023" name="Front. Microbiol.">
        <title>Ralstonia chuxiongensis sp. nov., Ralstonia mojiangensis sp. nov., and Ralstonia soli sp. nov., isolated from tobacco fields, are three novel species in the family Burkholderiaceae.</title>
        <authorList>
            <person name="Lu C.H."/>
            <person name="Zhang Y.Y."/>
            <person name="Jiang N."/>
            <person name="Chen W."/>
            <person name="Shao X."/>
            <person name="Zhao Z.M."/>
            <person name="Lu W.L."/>
            <person name="Hu X."/>
            <person name="Xi Y.X."/>
            <person name="Zou S.Y."/>
            <person name="Wei Q.J."/>
            <person name="Lin Z.L."/>
            <person name="Gong L."/>
            <person name="Gai X.T."/>
            <person name="Zhang L.Q."/>
            <person name="Li J.Y."/>
            <person name="Jin Y."/>
            <person name="Xia Z.Y."/>
        </authorList>
    </citation>
    <scope>NUCLEOTIDE SEQUENCE</scope>
    <source>
        <strain evidence="2">22TCCZM01-4</strain>
    </source>
</reference>
<feature type="compositionally biased region" description="Basic residues" evidence="1">
    <location>
        <begin position="141"/>
        <end position="152"/>
    </location>
</feature>
<proteinExistence type="predicted"/>
<gene>
    <name evidence="2" type="ORF">N5I87_21770</name>
</gene>
<comment type="caution">
    <text evidence="2">The sequence shown here is derived from an EMBL/GenBank/DDBJ whole genome shotgun (WGS) entry which is preliminary data.</text>
</comment>
<protein>
    <submittedName>
        <fullName evidence="2">Uncharacterized protein</fullName>
    </submittedName>
</protein>
<dbReference type="AlphaFoldDB" id="A0AAE3I844"/>
<feature type="compositionally biased region" description="Polar residues" evidence="1">
    <location>
        <begin position="161"/>
        <end position="170"/>
    </location>
</feature>
<reference evidence="2" key="2">
    <citation type="submission" date="2023-02" db="EMBL/GenBank/DDBJ databases">
        <authorList>
            <person name="Lu C.-H."/>
        </authorList>
    </citation>
    <scope>NUCLEOTIDE SEQUENCE</scope>
    <source>
        <strain evidence="2">22TCCZM01-4</strain>
    </source>
</reference>